<protein>
    <submittedName>
        <fullName evidence="1">Uncharacterized protein</fullName>
    </submittedName>
</protein>
<organism evidence="1">
    <name type="scientific">marine sediment metagenome</name>
    <dbReference type="NCBI Taxonomy" id="412755"/>
    <lineage>
        <taxon>unclassified sequences</taxon>
        <taxon>metagenomes</taxon>
        <taxon>ecological metagenomes</taxon>
    </lineage>
</organism>
<sequence length="117" mass="13732">MVKKLWIKFKRWVEKPSRFDAMEEQLNLVRGEYEYTAKKRRQGIKDLDNLDKAVRARLDNIDNKIDSANAATRLHLAVWIEKFEVELDEKVADIKSGIGFYQSYLANNATQKRKENG</sequence>
<comment type="caution">
    <text evidence="1">The sequence shown here is derived from an EMBL/GenBank/DDBJ whole genome shotgun (WGS) entry which is preliminary data.</text>
</comment>
<accession>A0A0F8W8Z3</accession>
<dbReference type="AlphaFoldDB" id="A0A0F8W8Z3"/>
<gene>
    <name evidence="1" type="ORF">LCGC14_3098290</name>
</gene>
<proteinExistence type="predicted"/>
<reference evidence="1" key="1">
    <citation type="journal article" date="2015" name="Nature">
        <title>Complex archaea that bridge the gap between prokaryotes and eukaryotes.</title>
        <authorList>
            <person name="Spang A."/>
            <person name="Saw J.H."/>
            <person name="Jorgensen S.L."/>
            <person name="Zaremba-Niedzwiedzka K."/>
            <person name="Martijn J."/>
            <person name="Lind A.E."/>
            <person name="van Eijk R."/>
            <person name="Schleper C."/>
            <person name="Guy L."/>
            <person name="Ettema T.J."/>
        </authorList>
    </citation>
    <scope>NUCLEOTIDE SEQUENCE</scope>
</reference>
<evidence type="ECO:0000313" key="1">
    <source>
        <dbReference type="EMBL" id="KKK53088.1"/>
    </source>
</evidence>
<dbReference type="EMBL" id="LAZR01066683">
    <property type="protein sequence ID" value="KKK53088.1"/>
    <property type="molecule type" value="Genomic_DNA"/>
</dbReference>
<name>A0A0F8W8Z3_9ZZZZ</name>